<dbReference type="AlphaFoldDB" id="A0A6I9YJG6"/>
<dbReference type="PROSITE" id="PS00237">
    <property type="entry name" value="G_PROTEIN_RECEP_F1_1"/>
    <property type="match status" value="1"/>
</dbReference>
<dbReference type="PRINTS" id="PR00245">
    <property type="entry name" value="OLFACTORYR"/>
</dbReference>
<feature type="transmembrane region" description="Helical" evidence="13">
    <location>
        <begin position="138"/>
        <end position="156"/>
    </location>
</feature>
<comment type="function">
    <text evidence="1">Odorant receptor.</text>
</comment>
<dbReference type="Pfam" id="PF13853">
    <property type="entry name" value="7tm_4"/>
    <property type="match status" value="1"/>
</dbReference>
<comment type="subcellular location">
    <subcellularLocation>
        <location evidence="2 13">Cell membrane</location>
        <topology evidence="2 13">Multi-pass membrane protein</topology>
    </subcellularLocation>
</comment>
<gene>
    <name evidence="16" type="primary">LOC106550515</name>
</gene>
<keyword evidence="9 13" id="KW-0472">Membrane</keyword>
<feature type="transmembrane region" description="Helical" evidence="13">
    <location>
        <begin position="20"/>
        <end position="49"/>
    </location>
</feature>
<evidence type="ECO:0000256" key="11">
    <source>
        <dbReference type="ARBA" id="ARBA00023224"/>
    </source>
</evidence>
<reference evidence="16" key="1">
    <citation type="submission" date="2025-08" db="UniProtKB">
        <authorList>
            <consortium name="RefSeq"/>
        </authorList>
    </citation>
    <scope>IDENTIFICATION</scope>
    <source>
        <tissue evidence="16">Skeletal muscle</tissue>
    </source>
</reference>
<keyword evidence="15" id="KW-1185">Reference proteome</keyword>
<evidence type="ECO:0000256" key="3">
    <source>
        <dbReference type="ARBA" id="ARBA00022475"/>
    </source>
</evidence>
<keyword evidence="8 12" id="KW-0297">G-protein coupled receptor</keyword>
<dbReference type="PANTHER" id="PTHR26452">
    <property type="entry name" value="OLFACTORY RECEPTOR"/>
    <property type="match status" value="1"/>
</dbReference>
<dbReference type="Gene3D" id="1.20.1070.10">
    <property type="entry name" value="Rhodopsin 7-helix transmembrane proteins"/>
    <property type="match status" value="1"/>
</dbReference>
<dbReference type="RefSeq" id="XP_013923920.1">
    <property type="nucleotide sequence ID" value="XM_014068445.1"/>
</dbReference>
<evidence type="ECO:0000256" key="2">
    <source>
        <dbReference type="ARBA" id="ARBA00004651"/>
    </source>
</evidence>
<dbReference type="GeneID" id="106550515"/>
<feature type="transmembrane region" description="Helical" evidence="13">
    <location>
        <begin position="235"/>
        <end position="254"/>
    </location>
</feature>
<dbReference type="FunFam" id="1.20.1070.10:FF:000037">
    <property type="entry name" value="Olfactory receptor"/>
    <property type="match status" value="1"/>
</dbReference>
<protein>
    <recommendedName>
        <fullName evidence="13">Olfactory receptor</fullName>
    </recommendedName>
</protein>
<keyword evidence="5 12" id="KW-0812">Transmembrane</keyword>
<dbReference type="GO" id="GO:0005886">
    <property type="term" value="C:plasma membrane"/>
    <property type="evidence" value="ECO:0007669"/>
    <property type="project" value="UniProtKB-SubCell"/>
</dbReference>
<evidence type="ECO:0000256" key="7">
    <source>
        <dbReference type="ARBA" id="ARBA00022989"/>
    </source>
</evidence>
<keyword evidence="4 13" id="KW-0716">Sensory transduction</keyword>
<keyword evidence="7 13" id="KW-1133">Transmembrane helix</keyword>
<dbReference type="KEGG" id="tsr:106550515"/>
<feature type="domain" description="G-protein coupled receptors family 1 profile" evidence="14">
    <location>
        <begin position="39"/>
        <end position="247"/>
    </location>
</feature>
<dbReference type="OrthoDB" id="6151005at2759"/>
<evidence type="ECO:0000256" key="4">
    <source>
        <dbReference type="ARBA" id="ARBA00022606"/>
    </source>
</evidence>
<dbReference type="InterPro" id="IPR000276">
    <property type="entry name" value="GPCR_Rhodpsn"/>
</dbReference>
<keyword evidence="10 12" id="KW-0675">Receptor</keyword>
<dbReference type="InterPro" id="IPR050516">
    <property type="entry name" value="Olfactory_GPCR"/>
</dbReference>
<dbReference type="GO" id="GO:0004930">
    <property type="term" value="F:G protein-coupled receptor activity"/>
    <property type="evidence" value="ECO:0007669"/>
    <property type="project" value="UniProtKB-KW"/>
</dbReference>
<evidence type="ECO:0000256" key="13">
    <source>
        <dbReference type="RuleBase" id="RU363047"/>
    </source>
</evidence>
<comment type="similarity">
    <text evidence="12">Belongs to the G-protein coupled receptor 1 family.</text>
</comment>
<name>A0A6I9YJG6_9SAUR</name>
<organism evidence="15 16">
    <name type="scientific">Thamnophis sirtalis</name>
    <dbReference type="NCBI Taxonomy" id="35019"/>
    <lineage>
        <taxon>Eukaryota</taxon>
        <taxon>Metazoa</taxon>
        <taxon>Chordata</taxon>
        <taxon>Craniata</taxon>
        <taxon>Vertebrata</taxon>
        <taxon>Euteleostomi</taxon>
        <taxon>Lepidosauria</taxon>
        <taxon>Squamata</taxon>
        <taxon>Bifurcata</taxon>
        <taxon>Unidentata</taxon>
        <taxon>Episquamata</taxon>
        <taxon>Toxicofera</taxon>
        <taxon>Serpentes</taxon>
        <taxon>Colubroidea</taxon>
        <taxon>Colubridae</taxon>
        <taxon>Natricinae</taxon>
        <taxon>Thamnophis</taxon>
    </lineage>
</organism>
<dbReference type="SUPFAM" id="SSF81321">
    <property type="entry name" value="Family A G protein-coupled receptor-like"/>
    <property type="match status" value="1"/>
</dbReference>
<evidence type="ECO:0000256" key="8">
    <source>
        <dbReference type="ARBA" id="ARBA00023040"/>
    </source>
</evidence>
<evidence type="ECO:0000256" key="12">
    <source>
        <dbReference type="RuleBase" id="RU000688"/>
    </source>
</evidence>
<accession>A0A6I9YJG6</accession>
<evidence type="ECO:0000256" key="10">
    <source>
        <dbReference type="ARBA" id="ARBA00023170"/>
    </source>
</evidence>
<evidence type="ECO:0000256" key="1">
    <source>
        <dbReference type="ARBA" id="ARBA00002936"/>
    </source>
</evidence>
<feature type="transmembrane region" description="Helical" evidence="13">
    <location>
        <begin position="56"/>
        <end position="76"/>
    </location>
</feature>
<evidence type="ECO:0000256" key="6">
    <source>
        <dbReference type="ARBA" id="ARBA00022725"/>
    </source>
</evidence>
<evidence type="ECO:0000256" key="9">
    <source>
        <dbReference type="ARBA" id="ARBA00023136"/>
    </source>
</evidence>
<evidence type="ECO:0000313" key="16">
    <source>
        <dbReference type="RefSeq" id="XP_013923920.1"/>
    </source>
</evidence>
<dbReference type="PROSITE" id="PS50262">
    <property type="entry name" value="G_PROTEIN_RECEP_F1_2"/>
    <property type="match status" value="1"/>
</dbReference>
<dbReference type="GO" id="GO:0004984">
    <property type="term" value="F:olfactory receptor activity"/>
    <property type="evidence" value="ECO:0007669"/>
    <property type="project" value="InterPro"/>
</dbReference>
<evidence type="ECO:0000313" key="15">
    <source>
        <dbReference type="Proteomes" id="UP000504617"/>
    </source>
</evidence>
<keyword evidence="11 12" id="KW-0807">Transducer</keyword>
<dbReference type="Proteomes" id="UP000504617">
    <property type="component" value="Unplaced"/>
</dbReference>
<sequence length="361" mass="41313">MENQTTVLYFLLMEFSNNRYLQLLHIFLFFILYLATAMTNLFIITVIAFDHQLHNPMYFFLMNLALQDLGIVSVIVPKSMINSLIGTRQISYFGCVAQIFLFISFEAFELSLLTVMAYDRYVAICRPLYYELLMNWKVCIKIVILVWVTGILYGMLHTTGTFYIPLCSNVVNQFFCEIPHLLNLACFDFNLLEIGLLGISITTGLGCSIFIIISYVMIFKVVLRIPSVKGRQKTFSTCLPHLIIFCILLNIGFISENMRAYSSLDEELRVPNYSTTMFSGCYSKLSPIKTIYLPHFKISTELVMIIGFISEGTTVYSAVNTWFISDEELVGNIREVLGKYALEYSPYECGNATMVVNVRND</sequence>
<evidence type="ECO:0000256" key="5">
    <source>
        <dbReference type="ARBA" id="ARBA00022692"/>
    </source>
</evidence>
<proteinExistence type="inferred from homology"/>
<dbReference type="InterPro" id="IPR000725">
    <property type="entry name" value="Olfact_rcpt"/>
</dbReference>
<dbReference type="PRINTS" id="PR00237">
    <property type="entry name" value="GPCRRHODOPSN"/>
</dbReference>
<feature type="transmembrane region" description="Helical" evidence="13">
    <location>
        <begin position="197"/>
        <end position="223"/>
    </location>
</feature>
<evidence type="ECO:0000259" key="14">
    <source>
        <dbReference type="PROSITE" id="PS50262"/>
    </source>
</evidence>
<keyword evidence="3 13" id="KW-1003">Cell membrane</keyword>
<dbReference type="InterPro" id="IPR017452">
    <property type="entry name" value="GPCR_Rhodpsn_7TM"/>
</dbReference>
<keyword evidence="6 13" id="KW-0552">Olfaction</keyword>